<keyword evidence="7" id="KW-1185">Reference proteome</keyword>
<dbReference type="PROSITE" id="PS00108">
    <property type="entry name" value="PROTEIN_KINASE_ST"/>
    <property type="match status" value="1"/>
</dbReference>
<gene>
    <name evidence="6" type="ORF">CANINC_002123</name>
</gene>
<keyword evidence="1 3" id="KW-0547">Nucleotide-binding</keyword>
<proteinExistence type="predicted"/>
<dbReference type="GO" id="GO:0030447">
    <property type="term" value="P:filamentous growth"/>
    <property type="evidence" value="ECO:0007669"/>
    <property type="project" value="UniProtKB-ARBA"/>
</dbReference>
<evidence type="ECO:0000313" key="7">
    <source>
        <dbReference type="Proteomes" id="UP000307173"/>
    </source>
</evidence>
<evidence type="ECO:0000256" key="3">
    <source>
        <dbReference type="PROSITE-ProRule" id="PRU10141"/>
    </source>
</evidence>
<comment type="caution">
    <text evidence="6">The sequence shown here is derived from an EMBL/GenBank/DDBJ whole genome shotgun (WGS) entry which is preliminary data.</text>
</comment>
<dbReference type="GO" id="GO:0004672">
    <property type="term" value="F:protein kinase activity"/>
    <property type="evidence" value="ECO:0007669"/>
    <property type="project" value="InterPro"/>
</dbReference>
<dbReference type="FunFam" id="3.30.200.20:FF:000042">
    <property type="entry name" value="Aurora kinase A"/>
    <property type="match status" value="1"/>
</dbReference>
<accession>A0A4T0X2E9</accession>
<feature type="binding site" evidence="3">
    <location>
        <position position="141"/>
    </location>
    <ligand>
        <name>ATP</name>
        <dbReference type="ChEBI" id="CHEBI:30616"/>
    </ligand>
</feature>
<organism evidence="6 7">
    <name type="scientific">Pichia inconspicua</name>
    <dbReference type="NCBI Taxonomy" id="52247"/>
    <lineage>
        <taxon>Eukaryota</taxon>
        <taxon>Fungi</taxon>
        <taxon>Dikarya</taxon>
        <taxon>Ascomycota</taxon>
        <taxon>Saccharomycotina</taxon>
        <taxon>Pichiomycetes</taxon>
        <taxon>Pichiales</taxon>
        <taxon>Pichiaceae</taxon>
        <taxon>Pichia</taxon>
    </lineage>
</organism>
<name>A0A4T0X2E9_9ASCO</name>
<dbReference type="OrthoDB" id="1738954at2759"/>
<keyword evidence="2 3" id="KW-0067">ATP-binding</keyword>
<dbReference type="InterPro" id="IPR008271">
    <property type="entry name" value="Ser/Thr_kinase_AS"/>
</dbReference>
<reference evidence="6 7" key="1">
    <citation type="journal article" date="2019" name="Front. Genet.">
        <title>Whole-Genome Sequencing of the Opportunistic Yeast Pathogen Candida inconspicua Uncovers Its Hybrid Origin.</title>
        <authorList>
            <person name="Mixao V."/>
            <person name="Hansen A.P."/>
            <person name="Saus E."/>
            <person name="Boekhout T."/>
            <person name="Lass-Florl C."/>
            <person name="Gabaldon T."/>
        </authorList>
    </citation>
    <scope>NUCLEOTIDE SEQUENCE [LARGE SCALE GENOMIC DNA]</scope>
    <source>
        <strain evidence="6 7">CBS 180</strain>
    </source>
</reference>
<feature type="domain" description="Protein kinase" evidence="5">
    <location>
        <begin position="108"/>
        <end position="403"/>
    </location>
</feature>
<dbReference type="SMART" id="SM00220">
    <property type="entry name" value="S_TKc"/>
    <property type="match status" value="1"/>
</dbReference>
<dbReference type="GO" id="GO:0005524">
    <property type="term" value="F:ATP binding"/>
    <property type="evidence" value="ECO:0007669"/>
    <property type="project" value="UniProtKB-UniRule"/>
</dbReference>
<dbReference type="InterPro" id="IPR011009">
    <property type="entry name" value="Kinase-like_dom_sf"/>
</dbReference>
<dbReference type="InterPro" id="IPR000719">
    <property type="entry name" value="Prot_kinase_dom"/>
</dbReference>
<feature type="region of interest" description="Disordered" evidence="4">
    <location>
        <begin position="415"/>
        <end position="454"/>
    </location>
</feature>
<protein>
    <recommendedName>
        <fullName evidence="5">Protein kinase domain-containing protein</fullName>
    </recommendedName>
</protein>
<dbReference type="EMBL" id="SELW01000331">
    <property type="protein sequence ID" value="TID29166.1"/>
    <property type="molecule type" value="Genomic_DNA"/>
</dbReference>
<dbReference type="PROSITE" id="PS50011">
    <property type="entry name" value="PROTEIN_KINASE_DOM"/>
    <property type="match status" value="1"/>
</dbReference>
<sequence>MLDNIRNLIRHGRQAIDGNAVHVATITENRTHPTKSKIASTATNAATKISSVLPTSGKNVKCDKTCAQHDLHEHHAEDLKPVAENLVQEETMKENQRVKQNLKSIEKYHMGEVLGEGAFSVVYSAIDKSTGENVAIKVIKKYQLDEKQRDSVIKEVTLMNQLSHPNIVKLIDFVESDDYYYIIQEIVEGGELFNQIVKYTYFSEDLSRHVIIQVAEALLYMHEQVGIVHRDLKPENIFFKPIKVYKEDSQTRQSKLRRSDNPKTKLDEGKFIMNYGGGGIGLIKIGDFGLSKQISLNHKNALKTPCGTIGYTAPEIVRDQRYSKEVDMWALGCVLYILLCGFPPFFNDSIEELTRTVAKGEFKFLSPWWDEISDGAKYCVSKLLTVNPGERYTVEDFLRDPWILDFLQRSEKFQQQQQKKKDVPSTSSDSKTDDSVVQQTERRGSGMPGFEVPTEKFGKLTYSDSLNNVHVKLETVNNSDESSFEDEDSVSSDFGESLHRINHTEGSLPEPIGVLERTFEPGPAQSDYRDQDGDSRIATHHVVDSNRKRKMAKTAPQFTPEIKAMKDIFDMSIAAHRMHEENEFNVGETLLEEAEDEDQIEEEFANEVVNPTKVADNFHLNMGAASILARRKNKAVF</sequence>
<dbReference type="STRING" id="52247.A0A4T0X2E9"/>
<dbReference type="Proteomes" id="UP000307173">
    <property type="component" value="Unassembled WGS sequence"/>
</dbReference>
<dbReference type="PROSITE" id="PS00107">
    <property type="entry name" value="PROTEIN_KINASE_ATP"/>
    <property type="match status" value="1"/>
</dbReference>
<dbReference type="Gene3D" id="3.30.200.20">
    <property type="entry name" value="Phosphorylase Kinase, domain 1"/>
    <property type="match status" value="1"/>
</dbReference>
<dbReference type="PANTHER" id="PTHR24347">
    <property type="entry name" value="SERINE/THREONINE-PROTEIN KINASE"/>
    <property type="match status" value="1"/>
</dbReference>
<evidence type="ECO:0000256" key="1">
    <source>
        <dbReference type="ARBA" id="ARBA00022741"/>
    </source>
</evidence>
<dbReference type="Pfam" id="PF00069">
    <property type="entry name" value="Pkinase"/>
    <property type="match status" value="1"/>
</dbReference>
<evidence type="ECO:0000259" key="5">
    <source>
        <dbReference type="PROSITE" id="PS50011"/>
    </source>
</evidence>
<feature type="compositionally biased region" description="Basic and acidic residues" evidence="4">
    <location>
        <begin position="430"/>
        <end position="444"/>
    </location>
</feature>
<dbReference type="AlphaFoldDB" id="A0A4T0X2E9"/>
<dbReference type="Gene3D" id="1.10.510.10">
    <property type="entry name" value="Transferase(Phosphotransferase) domain 1"/>
    <property type="match status" value="1"/>
</dbReference>
<dbReference type="SUPFAM" id="SSF56112">
    <property type="entry name" value="Protein kinase-like (PK-like)"/>
    <property type="match status" value="1"/>
</dbReference>
<evidence type="ECO:0000256" key="2">
    <source>
        <dbReference type="ARBA" id="ARBA00022840"/>
    </source>
</evidence>
<dbReference type="InterPro" id="IPR017441">
    <property type="entry name" value="Protein_kinase_ATP_BS"/>
</dbReference>
<evidence type="ECO:0000256" key="4">
    <source>
        <dbReference type="SAM" id="MobiDB-lite"/>
    </source>
</evidence>
<evidence type="ECO:0000313" key="6">
    <source>
        <dbReference type="EMBL" id="TID29166.1"/>
    </source>
</evidence>